<keyword evidence="5" id="KW-0560">Oxidoreductase</keyword>
<dbReference type="EMBL" id="CAKKNE010000002">
    <property type="protein sequence ID" value="CAH0368620.1"/>
    <property type="molecule type" value="Genomic_DNA"/>
</dbReference>
<comment type="cofactor">
    <cofactor evidence="1">
        <name>FAD</name>
        <dbReference type="ChEBI" id="CHEBI:57692"/>
    </cofactor>
</comment>
<keyword evidence="9" id="KW-1185">Reference proteome</keyword>
<evidence type="ECO:0000256" key="5">
    <source>
        <dbReference type="ARBA" id="ARBA00023002"/>
    </source>
</evidence>
<evidence type="ECO:0000256" key="6">
    <source>
        <dbReference type="ARBA" id="ARBA00023033"/>
    </source>
</evidence>
<keyword evidence="2" id="KW-0285">Flavoprotein</keyword>
<protein>
    <recommendedName>
        <fullName evidence="7">FAD-binding domain-containing protein</fullName>
    </recommendedName>
</protein>
<dbReference type="PANTHER" id="PTHR46028">
    <property type="entry name" value="KYNURENINE 3-MONOOXYGENASE"/>
    <property type="match status" value="1"/>
</dbReference>
<gene>
    <name evidence="8" type="ORF">PECAL_2P16920</name>
</gene>
<evidence type="ECO:0000313" key="9">
    <source>
        <dbReference type="Proteomes" id="UP000789595"/>
    </source>
</evidence>
<dbReference type="InterPro" id="IPR002938">
    <property type="entry name" value="FAD-bd"/>
</dbReference>
<reference evidence="8" key="1">
    <citation type="submission" date="2021-11" db="EMBL/GenBank/DDBJ databases">
        <authorList>
            <consortium name="Genoscope - CEA"/>
            <person name="William W."/>
        </authorList>
    </citation>
    <scope>NUCLEOTIDE SEQUENCE</scope>
</reference>
<name>A0A8J2WWI2_9STRA</name>
<dbReference type="GO" id="GO:0070189">
    <property type="term" value="P:kynurenine metabolic process"/>
    <property type="evidence" value="ECO:0007669"/>
    <property type="project" value="TreeGrafter"/>
</dbReference>
<dbReference type="SUPFAM" id="SSF51905">
    <property type="entry name" value="FAD/NAD(P)-binding domain"/>
    <property type="match status" value="1"/>
</dbReference>
<evidence type="ECO:0000313" key="8">
    <source>
        <dbReference type="EMBL" id="CAH0368620.1"/>
    </source>
</evidence>
<proteinExistence type="predicted"/>
<keyword evidence="4" id="KW-0521">NADP</keyword>
<dbReference type="PANTHER" id="PTHR46028:SF2">
    <property type="entry name" value="KYNURENINE 3-MONOOXYGENASE"/>
    <property type="match status" value="1"/>
</dbReference>
<accession>A0A8J2WWI2</accession>
<dbReference type="PRINTS" id="PR00420">
    <property type="entry name" value="RNGMNOXGNASE"/>
</dbReference>
<evidence type="ECO:0000256" key="2">
    <source>
        <dbReference type="ARBA" id="ARBA00022630"/>
    </source>
</evidence>
<organism evidence="8 9">
    <name type="scientific">Pelagomonas calceolata</name>
    <dbReference type="NCBI Taxonomy" id="35677"/>
    <lineage>
        <taxon>Eukaryota</taxon>
        <taxon>Sar</taxon>
        <taxon>Stramenopiles</taxon>
        <taxon>Ochrophyta</taxon>
        <taxon>Pelagophyceae</taxon>
        <taxon>Pelagomonadales</taxon>
        <taxon>Pelagomonadaceae</taxon>
        <taxon>Pelagomonas</taxon>
    </lineage>
</organism>
<sequence length="568" mass="62153">MRVTVALGCAASHAFRPPLPRKLPTTTRTAIDDLYTSKGVTTTTTRAAVAPPPGKSWRTKEGPQSTLIAGGGPAGLLTAIAFAKRGWTNIRVVDRLREPYDPGDELIWSDAARFYLVGLGLRGQTALTELGAWDTVQSYCAEVVGRKDWAPGAGPDEGVERIFTDRPVSTQVIARDRMQGALYKVAKEKYGSQINFDWETEVDVEDDDVTLTKGATEEVLRPSLIVGADGTARTVAMALEENDRRVRIKRYDDDNCRVFKTVPLDLPEGWRGDVNYSTRSKGGRMNFDALPSDAENRRYCGVLLLREGDALAQEDSSPDELRALMKECLPQFEPFVNDENLNNIAKKPASRLPGFRYVGPRIHKADRVVLLGDAIHTVKPYFGLGANSAFEDVTSLDKCLDEHDNGADALKAFSRARAPEAKALVQISRGFDRPGFRGFVSFILPIILDSIFHAKFPKVFGPNTIASLQRRDTFVRVRWNKRRDRLLQVAVLGSGLYLAASSVRLLARLALSTPAARRTSLIGAAAVAVAGLAAKALSFFERGMAPADVLTKTNSSPVANSNEDFVTN</sequence>
<feature type="domain" description="FAD-binding" evidence="7">
    <location>
        <begin position="66"/>
        <end position="426"/>
    </location>
</feature>
<dbReference type="GO" id="GO:0071949">
    <property type="term" value="F:FAD binding"/>
    <property type="evidence" value="ECO:0007669"/>
    <property type="project" value="InterPro"/>
</dbReference>
<dbReference type="Gene3D" id="3.50.50.60">
    <property type="entry name" value="FAD/NAD(P)-binding domain"/>
    <property type="match status" value="1"/>
</dbReference>
<dbReference type="AlphaFoldDB" id="A0A8J2WWI2"/>
<keyword evidence="6" id="KW-0503">Monooxygenase</keyword>
<evidence type="ECO:0000256" key="3">
    <source>
        <dbReference type="ARBA" id="ARBA00022827"/>
    </source>
</evidence>
<dbReference type="Proteomes" id="UP000789595">
    <property type="component" value="Unassembled WGS sequence"/>
</dbReference>
<evidence type="ECO:0000256" key="1">
    <source>
        <dbReference type="ARBA" id="ARBA00001974"/>
    </source>
</evidence>
<dbReference type="OrthoDB" id="10053569at2759"/>
<dbReference type="InterPro" id="IPR036188">
    <property type="entry name" value="FAD/NAD-bd_sf"/>
</dbReference>
<comment type="caution">
    <text evidence="8">The sequence shown here is derived from an EMBL/GenBank/DDBJ whole genome shotgun (WGS) entry which is preliminary data.</text>
</comment>
<dbReference type="GO" id="GO:0004502">
    <property type="term" value="F:kynurenine 3-monooxygenase activity"/>
    <property type="evidence" value="ECO:0007669"/>
    <property type="project" value="TreeGrafter"/>
</dbReference>
<evidence type="ECO:0000256" key="4">
    <source>
        <dbReference type="ARBA" id="ARBA00022857"/>
    </source>
</evidence>
<keyword evidence="3" id="KW-0274">FAD</keyword>
<evidence type="ECO:0000259" key="7">
    <source>
        <dbReference type="Pfam" id="PF01494"/>
    </source>
</evidence>
<dbReference type="Pfam" id="PF01494">
    <property type="entry name" value="FAD_binding_3"/>
    <property type="match status" value="1"/>
</dbReference>